<protein>
    <submittedName>
        <fullName evidence="1">Uncharacterized protein</fullName>
    </submittedName>
</protein>
<evidence type="ECO:0000313" key="1">
    <source>
        <dbReference type="EMBL" id="SVE54137.1"/>
    </source>
</evidence>
<sequence>MKAKLYLICLFLFPFVSHAQLSSDLDLNDLNLSPPPDANATAEATFEEKAGGAIKEYLTKILKLQKDFNALNGPNEFLSGGVPIIKEEHELTTRFLDDKEGELSRFVKKEINNMSSLIRRLSEPSGPNLTREMRLRYERLAEKYEAEIGSLYNLQFVLSRLRKRTSVMQRIERENLEYLADVHGEEALKVIAGMKIEWNKKINIQIVALAP</sequence>
<accession>A0A383EBA9</accession>
<organism evidence="1">
    <name type="scientific">marine metagenome</name>
    <dbReference type="NCBI Taxonomy" id="408172"/>
    <lineage>
        <taxon>unclassified sequences</taxon>
        <taxon>metagenomes</taxon>
        <taxon>ecological metagenomes</taxon>
    </lineage>
</organism>
<dbReference type="EMBL" id="UINC01224491">
    <property type="protein sequence ID" value="SVE54137.1"/>
    <property type="molecule type" value="Genomic_DNA"/>
</dbReference>
<name>A0A383EBA9_9ZZZZ</name>
<feature type="non-terminal residue" evidence="1">
    <location>
        <position position="211"/>
    </location>
</feature>
<proteinExistence type="predicted"/>
<gene>
    <name evidence="1" type="ORF">METZ01_LOCUS506991</name>
</gene>
<reference evidence="1" key="1">
    <citation type="submission" date="2018-05" db="EMBL/GenBank/DDBJ databases">
        <authorList>
            <person name="Lanie J.A."/>
            <person name="Ng W.-L."/>
            <person name="Kazmierczak K.M."/>
            <person name="Andrzejewski T.M."/>
            <person name="Davidsen T.M."/>
            <person name="Wayne K.J."/>
            <person name="Tettelin H."/>
            <person name="Glass J.I."/>
            <person name="Rusch D."/>
            <person name="Podicherti R."/>
            <person name="Tsui H.-C.T."/>
            <person name="Winkler M.E."/>
        </authorList>
    </citation>
    <scope>NUCLEOTIDE SEQUENCE</scope>
</reference>
<dbReference type="AlphaFoldDB" id="A0A383EBA9"/>